<dbReference type="InterPro" id="IPR008991">
    <property type="entry name" value="Translation_prot_SH3-like_sf"/>
</dbReference>
<protein>
    <recommendedName>
        <fullName evidence="5 6">Transcription termination/antitermination protein NusG</fullName>
    </recommendedName>
</protein>
<organism evidence="9 10">
    <name type="scientific">Peptoclostridium litorale DSM 5388</name>
    <dbReference type="NCBI Taxonomy" id="1121324"/>
    <lineage>
        <taxon>Bacteria</taxon>
        <taxon>Bacillati</taxon>
        <taxon>Bacillota</taxon>
        <taxon>Clostridia</taxon>
        <taxon>Peptostreptococcales</taxon>
        <taxon>Peptoclostridiaceae</taxon>
        <taxon>Peptoclostridium</taxon>
    </lineage>
</organism>
<dbReference type="SUPFAM" id="SSF82679">
    <property type="entry name" value="N-utilization substance G protein NusG, N-terminal domain"/>
    <property type="match status" value="1"/>
</dbReference>
<dbReference type="PANTHER" id="PTHR30265">
    <property type="entry name" value="RHO-INTERACTING TRANSCRIPTION TERMINATION FACTOR NUSG"/>
    <property type="match status" value="1"/>
</dbReference>
<evidence type="ECO:0000256" key="7">
    <source>
        <dbReference type="RuleBase" id="RU000538"/>
    </source>
</evidence>
<evidence type="ECO:0000256" key="6">
    <source>
        <dbReference type="NCBIfam" id="TIGR00922"/>
    </source>
</evidence>
<dbReference type="SUPFAM" id="SSF50104">
    <property type="entry name" value="Translation proteins SH3-like domain"/>
    <property type="match status" value="1"/>
</dbReference>
<evidence type="ECO:0000256" key="2">
    <source>
        <dbReference type="ARBA" id="ARBA00022814"/>
    </source>
</evidence>
<dbReference type="HAMAP" id="MF_00948">
    <property type="entry name" value="NusG"/>
    <property type="match status" value="1"/>
</dbReference>
<dbReference type="NCBIfam" id="TIGR00922">
    <property type="entry name" value="nusG"/>
    <property type="match status" value="1"/>
</dbReference>
<keyword evidence="2 5" id="KW-0889">Transcription antitermination</keyword>
<dbReference type="InterPro" id="IPR015869">
    <property type="entry name" value="Transcrpt_antiterm_NusG_bac_CS"/>
</dbReference>
<reference evidence="9 10" key="1">
    <citation type="submission" date="2014-03" db="EMBL/GenBank/DDBJ databases">
        <title>Genome sequence of Clostridium litorale W6, DSM 5388.</title>
        <authorList>
            <person name="Poehlein A."/>
            <person name="Jagirdar A."/>
            <person name="Khonsari B."/>
            <person name="Chibani C.M."/>
            <person name="Gutierrez Gutierrez D.A."/>
            <person name="Davydova E."/>
            <person name="Alghaithi H.S."/>
            <person name="Nair K.P."/>
            <person name="Dhamotharan K."/>
            <person name="Chandran L."/>
            <person name="G W."/>
            <person name="Daniel R."/>
        </authorList>
    </citation>
    <scope>NUCLEOTIDE SEQUENCE [LARGE SCALE GENOMIC DNA]</scope>
    <source>
        <strain evidence="9 10">W6</strain>
    </source>
</reference>
<evidence type="ECO:0000256" key="5">
    <source>
        <dbReference type="HAMAP-Rule" id="MF_00948"/>
    </source>
</evidence>
<evidence type="ECO:0000259" key="8">
    <source>
        <dbReference type="SMART" id="SM00738"/>
    </source>
</evidence>
<dbReference type="FunFam" id="3.30.70.940:FF:000002">
    <property type="entry name" value="Transcription termination/antitermination protein NusG"/>
    <property type="match status" value="1"/>
</dbReference>
<evidence type="ECO:0000256" key="3">
    <source>
        <dbReference type="ARBA" id="ARBA00023015"/>
    </source>
</evidence>
<dbReference type="InterPro" id="IPR043425">
    <property type="entry name" value="NusG-like"/>
</dbReference>
<dbReference type="InterPro" id="IPR036735">
    <property type="entry name" value="NGN_dom_sf"/>
</dbReference>
<dbReference type="EMBL" id="JJMM01000023">
    <property type="protein sequence ID" value="KDR94317.1"/>
    <property type="molecule type" value="Genomic_DNA"/>
</dbReference>
<dbReference type="PROSITE" id="PS01014">
    <property type="entry name" value="NUSG"/>
    <property type="match status" value="1"/>
</dbReference>
<comment type="function">
    <text evidence="5 7">Participates in transcription elongation, termination and antitermination.</text>
</comment>
<dbReference type="GO" id="GO:0031564">
    <property type="term" value="P:transcription antitermination"/>
    <property type="evidence" value="ECO:0007669"/>
    <property type="project" value="UniProtKB-UniRule"/>
</dbReference>
<dbReference type="GO" id="GO:0006353">
    <property type="term" value="P:DNA-templated transcription termination"/>
    <property type="evidence" value="ECO:0007669"/>
    <property type="project" value="UniProtKB-UniRule"/>
</dbReference>
<gene>
    <name evidence="5 9" type="primary">nusG</name>
    <name evidence="9" type="ORF">CLIT_24c00800</name>
</gene>
<comment type="similarity">
    <text evidence="5 7">Belongs to the NusG family.</text>
</comment>
<name>A0A069RJ82_PEPLI</name>
<keyword evidence="10" id="KW-1185">Reference proteome</keyword>
<dbReference type="PRINTS" id="PR00338">
    <property type="entry name" value="NUSGTNSCPFCT"/>
</dbReference>
<dbReference type="CDD" id="cd06091">
    <property type="entry name" value="KOW_NusG"/>
    <property type="match status" value="1"/>
</dbReference>
<dbReference type="eggNOG" id="COG0250">
    <property type="taxonomic scope" value="Bacteria"/>
</dbReference>
<keyword evidence="1 5" id="KW-0806">Transcription termination</keyword>
<dbReference type="FunFam" id="2.30.30.30:FF:000002">
    <property type="entry name" value="Transcription termination/antitermination factor NusG"/>
    <property type="match status" value="1"/>
</dbReference>
<accession>A0A069RJ82</accession>
<dbReference type="AlphaFoldDB" id="A0A069RJ82"/>
<dbReference type="InterPro" id="IPR001062">
    <property type="entry name" value="Transcrpt_antiterm_NusG"/>
</dbReference>
<keyword evidence="3 5" id="KW-0805">Transcription regulation</keyword>
<dbReference type="Gene3D" id="2.30.30.30">
    <property type="match status" value="1"/>
</dbReference>
<feature type="domain" description="NusG-like N-terminal" evidence="8">
    <location>
        <begin position="11"/>
        <end position="119"/>
    </location>
</feature>
<comment type="caution">
    <text evidence="9">The sequence shown here is derived from an EMBL/GenBank/DDBJ whole genome shotgun (WGS) entry which is preliminary data.</text>
</comment>
<dbReference type="InterPro" id="IPR006645">
    <property type="entry name" value="NGN-like_dom"/>
</dbReference>
<evidence type="ECO:0000256" key="1">
    <source>
        <dbReference type="ARBA" id="ARBA00022472"/>
    </source>
</evidence>
<evidence type="ECO:0000313" key="10">
    <source>
        <dbReference type="Proteomes" id="UP000027946"/>
    </source>
</evidence>
<dbReference type="SMART" id="SM00738">
    <property type="entry name" value="NGN"/>
    <property type="match status" value="1"/>
</dbReference>
<dbReference type="STRING" id="1121324.CLIT_24c00800"/>
<dbReference type="CDD" id="cd09891">
    <property type="entry name" value="NGN_Bact_1"/>
    <property type="match status" value="1"/>
</dbReference>
<evidence type="ECO:0000256" key="4">
    <source>
        <dbReference type="ARBA" id="ARBA00023163"/>
    </source>
</evidence>
<dbReference type="Gene3D" id="3.30.70.940">
    <property type="entry name" value="NusG, N-terminal domain"/>
    <property type="match status" value="1"/>
</dbReference>
<proteinExistence type="inferred from homology"/>
<sequence length="179" mass="20135">MTNIMPNNEEKAKWYVVHTYSGHENKVKATIEKTVITRNMEDFIFDVQVPTEEVVEIKDGKKKVKSRKKFPGYVIIKMLITDESWYIVRNTKGVTGFVGPGSKPVPLSDEEVAAMGVEKVTSEINVELGDVISVKSGPFEGFMGNVEEINMEKSVVKVLISMFGRETPVELGFDQIEKM</sequence>
<keyword evidence="4 5" id="KW-0804">Transcription</keyword>
<evidence type="ECO:0000313" key="9">
    <source>
        <dbReference type="EMBL" id="KDR94317.1"/>
    </source>
</evidence>
<dbReference type="Proteomes" id="UP000027946">
    <property type="component" value="Unassembled WGS sequence"/>
</dbReference>
<dbReference type="GO" id="GO:0005829">
    <property type="term" value="C:cytosol"/>
    <property type="evidence" value="ECO:0007669"/>
    <property type="project" value="TreeGrafter"/>
</dbReference>
<dbReference type="InterPro" id="IPR047050">
    <property type="entry name" value="NGN"/>
</dbReference>
<dbReference type="Pfam" id="PF02357">
    <property type="entry name" value="NusG"/>
    <property type="match status" value="1"/>
</dbReference>
<dbReference type="PANTHER" id="PTHR30265:SF2">
    <property type="entry name" value="TRANSCRIPTION TERMINATION_ANTITERMINATION PROTEIN NUSG"/>
    <property type="match status" value="1"/>
</dbReference>
<dbReference type="GO" id="GO:0032784">
    <property type="term" value="P:regulation of DNA-templated transcription elongation"/>
    <property type="evidence" value="ECO:0007669"/>
    <property type="project" value="InterPro"/>
</dbReference>
<dbReference type="InterPro" id="IPR014722">
    <property type="entry name" value="Rib_uL2_dom2"/>
</dbReference>
<dbReference type="GO" id="GO:0006354">
    <property type="term" value="P:DNA-templated transcription elongation"/>
    <property type="evidence" value="ECO:0007669"/>
    <property type="project" value="UniProtKB-UniRule"/>
</dbReference>